<dbReference type="EMBL" id="FTMI01000001">
    <property type="protein sequence ID" value="SIP97024.1"/>
    <property type="molecule type" value="Genomic_DNA"/>
</dbReference>
<evidence type="ECO:0000256" key="7">
    <source>
        <dbReference type="ARBA" id="ARBA00023136"/>
    </source>
</evidence>
<evidence type="ECO:0000259" key="10">
    <source>
        <dbReference type="Pfam" id="PF00905"/>
    </source>
</evidence>
<dbReference type="EC" id="3.5.2.6" evidence="4 9"/>
<dbReference type="AlphaFoldDB" id="A0A1N6NY48"/>
<evidence type="ECO:0000259" key="11">
    <source>
        <dbReference type="Pfam" id="PF03717"/>
    </source>
</evidence>
<organism evidence="12 13">
    <name type="scientific">Cellulosimicrobium aquatile</name>
    <dbReference type="NCBI Taxonomy" id="1612203"/>
    <lineage>
        <taxon>Bacteria</taxon>
        <taxon>Bacillati</taxon>
        <taxon>Actinomycetota</taxon>
        <taxon>Actinomycetes</taxon>
        <taxon>Micrococcales</taxon>
        <taxon>Promicromonosporaceae</taxon>
        <taxon>Cellulosimicrobium</taxon>
    </lineage>
</organism>
<gene>
    <name evidence="12" type="ORF">SAMN05518682_0812</name>
</gene>
<comment type="subcellular location">
    <subcellularLocation>
        <location evidence="1">Membrane</location>
    </subcellularLocation>
</comment>
<dbReference type="GO" id="GO:0046677">
    <property type="term" value="P:response to antibiotic"/>
    <property type="evidence" value="ECO:0007669"/>
    <property type="project" value="UniProtKB-UniRule"/>
</dbReference>
<dbReference type="PANTHER" id="PTHR30627">
    <property type="entry name" value="PEPTIDOGLYCAN D,D-TRANSPEPTIDASE"/>
    <property type="match status" value="1"/>
</dbReference>
<proteinExistence type="inferred from homology"/>
<evidence type="ECO:0000256" key="9">
    <source>
        <dbReference type="RuleBase" id="RU361140"/>
    </source>
</evidence>
<dbReference type="SUPFAM" id="SSF56601">
    <property type="entry name" value="beta-lactamase/transpeptidase-like"/>
    <property type="match status" value="1"/>
</dbReference>
<dbReference type="Pfam" id="PF00905">
    <property type="entry name" value="Transpeptidase"/>
    <property type="match status" value="1"/>
</dbReference>
<dbReference type="GO" id="GO:0017001">
    <property type="term" value="P:antibiotic catabolic process"/>
    <property type="evidence" value="ECO:0007669"/>
    <property type="project" value="InterPro"/>
</dbReference>
<evidence type="ECO:0000256" key="8">
    <source>
        <dbReference type="ARBA" id="ARBA00023251"/>
    </source>
</evidence>
<dbReference type="InterPro" id="IPR050515">
    <property type="entry name" value="Beta-lactam/transpept"/>
</dbReference>
<evidence type="ECO:0000256" key="3">
    <source>
        <dbReference type="ARBA" id="ARBA00007898"/>
    </source>
</evidence>
<dbReference type="GO" id="GO:0008658">
    <property type="term" value="F:penicillin binding"/>
    <property type="evidence" value="ECO:0007669"/>
    <property type="project" value="InterPro"/>
</dbReference>
<dbReference type="GO" id="GO:0008800">
    <property type="term" value="F:beta-lactamase activity"/>
    <property type="evidence" value="ECO:0007669"/>
    <property type="project" value="UniProtKB-UniRule"/>
</dbReference>
<dbReference type="InterPro" id="IPR001460">
    <property type="entry name" value="PCN-bd_Tpept"/>
</dbReference>
<dbReference type="Proteomes" id="UP000186235">
    <property type="component" value="Unassembled WGS sequence"/>
</dbReference>
<comment type="similarity">
    <text evidence="3 9">Belongs to the class-D beta-lactamase family.</text>
</comment>
<evidence type="ECO:0000256" key="4">
    <source>
        <dbReference type="ARBA" id="ARBA00012865"/>
    </source>
</evidence>
<dbReference type="RefSeq" id="WP_143311022.1">
    <property type="nucleotide sequence ID" value="NZ_FTMI01000001.1"/>
</dbReference>
<dbReference type="InterPro" id="IPR012338">
    <property type="entry name" value="Beta-lactam/transpept-like"/>
</dbReference>
<accession>A0A1N6NY48</accession>
<sequence>MSSVAHGHGRSGTHGRWRGRAARWTTAAALVPVLALPLAACTPDRPEASDAAAALADALQAGDVSALEFRNGAAKDVQGHLEAVLEPLAPYERTVEVESVDVDEEGDDAGDRATATLAYRWEVAGDQAWEYTTTAELTFAEPGEGEDGPGAWDVVWEPDVLVPELGQGGRLAVSRVPAVRAGILGADGVPIVEDRPVYRIGVDKTRVGSAQWDGAARALAGVVGLDPEEYAQRVAGAGEKAFVEAITVRTEDTAGVDVDAARGIEGVAVIDDAIPLAPTREFARPLLGRVGEATAEIVEESEGAVAAGDQVGISGLQRQYDEQLRGVPGLSIEVVPGEADADAEPTEVFSVDPVDGVPLSTTLRPDMQVAAEAVLAGQGPSAIVAIQPSTGSVLAAASSTAGEGLSTATTGQYAPGSTFKVATTLAMLRAGLTPDTTVSCPPTLTVEGREFQNVPGYPTAALGDVPLRTAFANSCNTAMIGQREAVSQQALHDAAASLGLGVESELGAPAFFGDVPTDAQGTEHAASMIGQGKVQASPLAMATVAASVAAGRTVAPVLVHPDVQTVAEEQPASTLTEQEAATLRELMRGVVTDGSASILQDLPGEPGAKTGTAQYGDGSQSHAWMIATQGDLAVAVFVETGEGGAVTAGPLMHAFLDAPNA</sequence>
<comment type="similarity">
    <text evidence="2">Belongs to the transpeptidase family.</text>
</comment>
<dbReference type="Gene3D" id="3.90.1310.10">
    <property type="entry name" value="Penicillin-binding protein 2a (Domain 2)"/>
    <property type="match status" value="1"/>
</dbReference>
<dbReference type="GO" id="GO:0051301">
    <property type="term" value="P:cell division"/>
    <property type="evidence" value="ECO:0007669"/>
    <property type="project" value="UniProtKB-KW"/>
</dbReference>
<dbReference type="InterPro" id="IPR002137">
    <property type="entry name" value="Beta-lactam_class-D_AS"/>
</dbReference>
<keyword evidence="13" id="KW-1185">Reference proteome</keyword>
<dbReference type="InterPro" id="IPR005311">
    <property type="entry name" value="PBP_dimer"/>
</dbReference>
<feature type="domain" description="Penicillin-binding protein transpeptidase" evidence="10">
    <location>
        <begin position="382"/>
        <end position="654"/>
    </location>
</feature>
<dbReference type="GO" id="GO:0071972">
    <property type="term" value="F:peptidoglycan L,D-transpeptidase activity"/>
    <property type="evidence" value="ECO:0007669"/>
    <property type="project" value="TreeGrafter"/>
</dbReference>
<keyword evidence="7" id="KW-0472">Membrane</keyword>
<evidence type="ECO:0000313" key="13">
    <source>
        <dbReference type="Proteomes" id="UP000186235"/>
    </source>
</evidence>
<dbReference type="InterPro" id="IPR036138">
    <property type="entry name" value="PBP_dimer_sf"/>
</dbReference>
<comment type="catalytic activity">
    <reaction evidence="9">
        <text>a beta-lactam + H2O = a substituted beta-amino acid</text>
        <dbReference type="Rhea" id="RHEA:20401"/>
        <dbReference type="ChEBI" id="CHEBI:15377"/>
        <dbReference type="ChEBI" id="CHEBI:35627"/>
        <dbReference type="ChEBI" id="CHEBI:140347"/>
        <dbReference type="EC" id="3.5.2.6"/>
    </reaction>
</comment>
<evidence type="ECO:0000256" key="1">
    <source>
        <dbReference type="ARBA" id="ARBA00004370"/>
    </source>
</evidence>
<reference evidence="13" key="1">
    <citation type="submission" date="2017-01" db="EMBL/GenBank/DDBJ databases">
        <authorList>
            <person name="Varghese N."/>
            <person name="Submissions S."/>
        </authorList>
    </citation>
    <scope>NUCLEOTIDE SEQUENCE [LARGE SCALE GENOMIC DNA]</scope>
    <source>
        <strain evidence="13">3bp</strain>
    </source>
</reference>
<keyword evidence="5" id="KW-0732">Signal</keyword>
<keyword evidence="12" id="KW-0131">Cell cycle</keyword>
<evidence type="ECO:0000313" key="12">
    <source>
        <dbReference type="EMBL" id="SIP97024.1"/>
    </source>
</evidence>
<keyword evidence="6 9" id="KW-0378">Hydrolase</keyword>
<dbReference type="Gene3D" id="3.40.710.10">
    <property type="entry name" value="DD-peptidase/beta-lactamase superfamily"/>
    <property type="match status" value="1"/>
</dbReference>
<dbReference type="PROSITE" id="PS00337">
    <property type="entry name" value="BETA_LACTAMASE_D"/>
    <property type="match status" value="1"/>
</dbReference>
<dbReference type="Pfam" id="PF03717">
    <property type="entry name" value="PBP_dimer"/>
    <property type="match status" value="1"/>
</dbReference>
<keyword evidence="12" id="KW-0132">Cell division</keyword>
<dbReference type="GO" id="GO:0005886">
    <property type="term" value="C:plasma membrane"/>
    <property type="evidence" value="ECO:0007669"/>
    <property type="project" value="TreeGrafter"/>
</dbReference>
<dbReference type="GO" id="GO:0071555">
    <property type="term" value="P:cell wall organization"/>
    <property type="evidence" value="ECO:0007669"/>
    <property type="project" value="TreeGrafter"/>
</dbReference>
<name>A0A1N6NY48_9MICO</name>
<evidence type="ECO:0000256" key="5">
    <source>
        <dbReference type="ARBA" id="ARBA00022729"/>
    </source>
</evidence>
<dbReference type="PANTHER" id="PTHR30627:SF24">
    <property type="entry name" value="PENICILLIN-BINDING PROTEIN 4B"/>
    <property type="match status" value="1"/>
</dbReference>
<protein>
    <recommendedName>
        <fullName evidence="4 9">Beta-lactamase</fullName>
        <ecNumber evidence="4 9">3.5.2.6</ecNumber>
    </recommendedName>
</protein>
<keyword evidence="8 9" id="KW-0046">Antibiotic resistance</keyword>
<feature type="domain" description="Penicillin-binding protein dimerisation" evidence="11">
    <location>
        <begin position="176"/>
        <end position="332"/>
    </location>
</feature>
<evidence type="ECO:0000256" key="6">
    <source>
        <dbReference type="ARBA" id="ARBA00022801"/>
    </source>
</evidence>
<evidence type="ECO:0000256" key="2">
    <source>
        <dbReference type="ARBA" id="ARBA00007171"/>
    </source>
</evidence>
<dbReference type="SUPFAM" id="SSF56519">
    <property type="entry name" value="Penicillin binding protein dimerisation domain"/>
    <property type="match status" value="1"/>
</dbReference>